<organism evidence="2 3">
    <name type="scientific">Pleurodeles waltl</name>
    <name type="common">Iberian ribbed newt</name>
    <dbReference type="NCBI Taxonomy" id="8319"/>
    <lineage>
        <taxon>Eukaryota</taxon>
        <taxon>Metazoa</taxon>
        <taxon>Chordata</taxon>
        <taxon>Craniata</taxon>
        <taxon>Vertebrata</taxon>
        <taxon>Euteleostomi</taxon>
        <taxon>Amphibia</taxon>
        <taxon>Batrachia</taxon>
        <taxon>Caudata</taxon>
        <taxon>Salamandroidea</taxon>
        <taxon>Salamandridae</taxon>
        <taxon>Pleurodelinae</taxon>
        <taxon>Pleurodeles</taxon>
    </lineage>
</organism>
<sequence>MYGGRLEVRLVARQDPCDGSIGVDPHTTTACAVSATDSTEVSHRSSQPIDFPQCSREGRAVKGGALPPLVSSIGRSIQIEPTSEKTATGRSNQTRETPGNPGRREDQNRQPHSPNPGTKTAGPGKPTHEPPRFWRSVAKPGFSGTSHSACAWYLEIVGGKRQKDLYADPPRKSWGKQDSLAIGTSKEAR</sequence>
<reference evidence="2" key="1">
    <citation type="journal article" date="2022" name="bioRxiv">
        <title>Sequencing and chromosome-scale assembly of the giantPleurodeles waltlgenome.</title>
        <authorList>
            <person name="Brown T."/>
            <person name="Elewa A."/>
            <person name="Iarovenko S."/>
            <person name="Subramanian E."/>
            <person name="Araus A.J."/>
            <person name="Petzold A."/>
            <person name="Susuki M."/>
            <person name="Suzuki K.-i.T."/>
            <person name="Hayashi T."/>
            <person name="Toyoda A."/>
            <person name="Oliveira C."/>
            <person name="Osipova E."/>
            <person name="Leigh N.D."/>
            <person name="Simon A."/>
            <person name="Yun M.H."/>
        </authorList>
    </citation>
    <scope>NUCLEOTIDE SEQUENCE</scope>
    <source>
        <strain evidence="2">20211129_DDA</strain>
        <tissue evidence="2">Liver</tissue>
    </source>
</reference>
<dbReference type="EMBL" id="JANPWB010000009">
    <property type="protein sequence ID" value="KAJ1159051.1"/>
    <property type="molecule type" value="Genomic_DNA"/>
</dbReference>
<protein>
    <submittedName>
        <fullName evidence="2">Uncharacterized protein</fullName>
    </submittedName>
</protein>
<dbReference type="Proteomes" id="UP001066276">
    <property type="component" value="Chromosome 5"/>
</dbReference>
<keyword evidence="3" id="KW-1185">Reference proteome</keyword>
<evidence type="ECO:0000313" key="2">
    <source>
        <dbReference type="EMBL" id="KAJ1159051.1"/>
    </source>
</evidence>
<feature type="region of interest" description="Disordered" evidence="1">
    <location>
        <begin position="164"/>
        <end position="189"/>
    </location>
</feature>
<accession>A0AAV7S202</accession>
<gene>
    <name evidence="2" type="ORF">NDU88_011721</name>
</gene>
<feature type="compositionally biased region" description="Polar residues" evidence="1">
    <location>
        <begin position="36"/>
        <end position="48"/>
    </location>
</feature>
<feature type="compositionally biased region" description="Polar residues" evidence="1">
    <location>
        <begin position="73"/>
        <end position="97"/>
    </location>
</feature>
<name>A0AAV7S202_PLEWA</name>
<evidence type="ECO:0000313" key="3">
    <source>
        <dbReference type="Proteomes" id="UP001066276"/>
    </source>
</evidence>
<feature type="region of interest" description="Disordered" evidence="1">
    <location>
        <begin position="36"/>
        <end position="145"/>
    </location>
</feature>
<dbReference type="AlphaFoldDB" id="A0AAV7S202"/>
<evidence type="ECO:0000256" key="1">
    <source>
        <dbReference type="SAM" id="MobiDB-lite"/>
    </source>
</evidence>
<comment type="caution">
    <text evidence="2">The sequence shown here is derived from an EMBL/GenBank/DDBJ whole genome shotgun (WGS) entry which is preliminary data.</text>
</comment>
<proteinExistence type="predicted"/>